<dbReference type="GO" id="GO:0071949">
    <property type="term" value="F:FAD binding"/>
    <property type="evidence" value="ECO:0007669"/>
    <property type="project" value="InterPro"/>
</dbReference>
<dbReference type="InterPro" id="IPR050416">
    <property type="entry name" value="FAD-linked_Oxidoreductase"/>
</dbReference>
<evidence type="ECO:0000256" key="1">
    <source>
        <dbReference type="ARBA" id="ARBA00001974"/>
    </source>
</evidence>
<name>A0A5N7C8C1_PETAA</name>
<keyword evidence="5" id="KW-0560">Oxidoreductase</keyword>
<dbReference type="Gene3D" id="3.40.462.20">
    <property type="match status" value="1"/>
</dbReference>
<dbReference type="Pfam" id="PF08031">
    <property type="entry name" value="BBE"/>
    <property type="match status" value="1"/>
</dbReference>
<dbReference type="InterPro" id="IPR012951">
    <property type="entry name" value="BBE"/>
</dbReference>
<dbReference type="InterPro" id="IPR006094">
    <property type="entry name" value="Oxid_FAD_bind_N"/>
</dbReference>
<evidence type="ECO:0000313" key="7">
    <source>
        <dbReference type="EMBL" id="KAE8390088.1"/>
    </source>
</evidence>
<dbReference type="InterPro" id="IPR016169">
    <property type="entry name" value="FAD-bd_PCMH_sub2"/>
</dbReference>
<evidence type="ECO:0000256" key="2">
    <source>
        <dbReference type="ARBA" id="ARBA00005466"/>
    </source>
</evidence>
<dbReference type="Proteomes" id="UP000326877">
    <property type="component" value="Unassembled WGS sequence"/>
</dbReference>
<evidence type="ECO:0000256" key="3">
    <source>
        <dbReference type="ARBA" id="ARBA00022630"/>
    </source>
</evidence>
<dbReference type="InterPro" id="IPR006093">
    <property type="entry name" value="Oxy_OxRdtase_FAD_BS"/>
</dbReference>
<dbReference type="PROSITE" id="PS00862">
    <property type="entry name" value="OX2_COVAL_FAD"/>
    <property type="match status" value="1"/>
</dbReference>
<keyword evidence="3" id="KW-0285">Flavoprotein</keyword>
<dbReference type="PANTHER" id="PTHR42973">
    <property type="entry name" value="BINDING OXIDOREDUCTASE, PUTATIVE (AFU_ORTHOLOGUE AFUA_1G17690)-RELATED"/>
    <property type="match status" value="1"/>
</dbReference>
<dbReference type="Pfam" id="PF01565">
    <property type="entry name" value="FAD_binding_4"/>
    <property type="match status" value="1"/>
</dbReference>
<evidence type="ECO:0000256" key="5">
    <source>
        <dbReference type="ARBA" id="ARBA00023002"/>
    </source>
</evidence>
<comment type="similarity">
    <text evidence="2">Belongs to the oxygen-dependent FAD-linked oxidoreductase family.</text>
</comment>
<evidence type="ECO:0000259" key="6">
    <source>
        <dbReference type="PROSITE" id="PS51387"/>
    </source>
</evidence>
<accession>A0A5N7C8C1</accession>
<keyword evidence="4" id="KW-0274">FAD</keyword>
<protein>
    <recommendedName>
        <fullName evidence="6">FAD-binding PCMH-type domain-containing protein</fullName>
    </recommendedName>
</protein>
<dbReference type="InterPro" id="IPR016166">
    <property type="entry name" value="FAD-bd_PCMH"/>
</dbReference>
<dbReference type="InterPro" id="IPR036318">
    <property type="entry name" value="FAD-bd_PCMH-like_sf"/>
</dbReference>
<comment type="cofactor">
    <cofactor evidence="1">
        <name>FAD</name>
        <dbReference type="ChEBI" id="CHEBI:57692"/>
    </cofactor>
</comment>
<dbReference type="AlphaFoldDB" id="A0A5N7C8C1"/>
<evidence type="ECO:0000256" key="4">
    <source>
        <dbReference type="ARBA" id="ARBA00022827"/>
    </source>
</evidence>
<gene>
    <name evidence="7" type="ORF">BDV23DRAFT_183785</name>
</gene>
<dbReference type="EMBL" id="ML735258">
    <property type="protein sequence ID" value="KAE8390088.1"/>
    <property type="molecule type" value="Genomic_DNA"/>
</dbReference>
<dbReference type="SUPFAM" id="SSF56176">
    <property type="entry name" value="FAD-binding/transporter-associated domain-like"/>
    <property type="match status" value="1"/>
</dbReference>
<feature type="domain" description="FAD-binding PCMH-type" evidence="6">
    <location>
        <begin position="67"/>
        <end position="242"/>
    </location>
</feature>
<sequence length="521" mass="55948">MIITQIVAVLPYILATFGVPLAGAIRLGNPPDLPIPLQQCLNDTGATIVYPDNPEYGALSSPQNGNYQPRPEVIVIPASSEEVAASVRCVATEEGRVKLSPRGGGHSYAAYSFSGQVVIDSSQMRGISFDGERQEVEVQFGQALGPLAVAMGERGYALPHGTCPGVGIAGHSLGGGWGYTSRKWGWLVDRIVSMEFVDIGGNIKQLNSSSTGVDAELWWALRGSGANNFGIVTSFTYVMEPAPTAVVNYRIAFASESDCAQVLLGVQELGSIAADRPHGLPVELGGEVIITGRGPNGTSACTFTGQYLGKRSAFLHVLNKLLDNLAHRGVKPLGSASYINEFDDWITALADHMGSLNESSPPNSYYAQSLVDNGTPKYTSGHAERIIDAVQAARQVEGTDNHVSFDLNGPGSRTNFQPTTGDASFIHRESLFLVQVFSSKFPGFNSTNARGKALGKVTNITATIKRADRGRQWHAYQNYVDPYAEDFGRAYYGRNLERLKSLKSIADPDLIFDFPQGLSHA</sequence>
<organism evidence="7">
    <name type="scientific">Petromyces alliaceus</name>
    <name type="common">Aspergillus alliaceus</name>
    <dbReference type="NCBI Taxonomy" id="209559"/>
    <lineage>
        <taxon>Eukaryota</taxon>
        <taxon>Fungi</taxon>
        <taxon>Dikarya</taxon>
        <taxon>Ascomycota</taxon>
        <taxon>Pezizomycotina</taxon>
        <taxon>Eurotiomycetes</taxon>
        <taxon>Eurotiomycetidae</taxon>
        <taxon>Eurotiales</taxon>
        <taxon>Aspergillaceae</taxon>
        <taxon>Aspergillus</taxon>
        <taxon>Aspergillus subgen. Circumdati</taxon>
    </lineage>
</organism>
<dbReference type="Gene3D" id="3.30.465.10">
    <property type="match status" value="1"/>
</dbReference>
<dbReference type="OrthoDB" id="407275at2759"/>
<reference evidence="7" key="1">
    <citation type="submission" date="2019-04" db="EMBL/GenBank/DDBJ databases">
        <title>Friends and foes A comparative genomics studyof 23 Aspergillus species from section Flavi.</title>
        <authorList>
            <consortium name="DOE Joint Genome Institute"/>
            <person name="Kjaerbolling I."/>
            <person name="Vesth T."/>
            <person name="Frisvad J.C."/>
            <person name="Nybo J.L."/>
            <person name="Theobald S."/>
            <person name="Kildgaard S."/>
            <person name="Isbrandt T."/>
            <person name="Kuo A."/>
            <person name="Sato A."/>
            <person name="Lyhne E.K."/>
            <person name="Kogle M.E."/>
            <person name="Wiebenga A."/>
            <person name="Kun R.S."/>
            <person name="Lubbers R.J."/>
            <person name="Makela M.R."/>
            <person name="Barry K."/>
            <person name="Chovatia M."/>
            <person name="Clum A."/>
            <person name="Daum C."/>
            <person name="Haridas S."/>
            <person name="He G."/>
            <person name="LaButti K."/>
            <person name="Lipzen A."/>
            <person name="Mondo S."/>
            <person name="Riley R."/>
            <person name="Salamov A."/>
            <person name="Simmons B.A."/>
            <person name="Magnuson J.K."/>
            <person name="Henrissat B."/>
            <person name="Mortensen U.H."/>
            <person name="Larsen T.O."/>
            <person name="Devries R.P."/>
            <person name="Grigoriev I.V."/>
            <person name="Machida M."/>
            <person name="Baker S.E."/>
            <person name="Andersen M.R."/>
        </authorList>
    </citation>
    <scope>NUCLEOTIDE SEQUENCE [LARGE SCALE GENOMIC DNA]</scope>
    <source>
        <strain evidence="7">IBT 14317</strain>
    </source>
</reference>
<dbReference type="PROSITE" id="PS51387">
    <property type="entry name" value="FAD_PCMH"/>
    <property type="match status" value="1"/>
</dbReference>
<dbReference type="GO" id="GO:0016491">
    <property type="term" value="F:oxidoreductase activity"/>
    <property type="evidence" value="ECO:0007669"/>
    <property type="project" value="UniProtKB-KW"/>
</dbReference>
<proteinExistence type="inferred from homology"/>
<dbReference type="PANTHER" id="PTHR42973:SF39">
    <property type="entry name" value="FAD-BINDING PCMH-TYPE DOMAIN-CONTAINING PROTEIN"/>
    <property type="match status" value="1"/>
</dbReference>